<dbReference type="AlphaFoldDB" id="Q729Y3"/>
<dbReference type="STRING" id="882.DVU_2214"/>
<dbReference type="EnsemblBacteria" id="AAS96687">
    <property type="protein sequence ID" value="AAS96687"/>
    <property type="gene ID" value="DVU_2214"/>
</dbReference>
<keyword evidence="3" id="KW-1185">Reference proteome</keyword>
<feature type="region of interest" description="Disordered" evidence="1">
    <location>
        <begin position="1"/>
        <end position="38"/>
    </location>
</feature>
<evidence type="ECO:0000313" key="2">
    <source>
        <dbReference type="EMBL" id="AAS96687.1"/>
    </source>
</evidence>
<dbReference type="HOGENOM" id="CLU_2989326_0_0_7"/>
<evidence type="ECO:0000256" key="1">
    <source>
        <dbReference type="SAM" id="MobiDB-lite"/>
    </source>
</evidence>
<organism evidence="2 3">
    <name type="scientific">Nitratidesulfovibrio vulgaris (strain ATCC 29579 / DSM 644 / CCUG 34227 / NCIMB 8303 / VKM B-1760 / Hildenborough)</name>
    <name type="common">Desulfovibrio vulgaris</name>
    <dbReference type="NCBI Taxonomy" id="882"/>
    <lineage>
        <taxon>Bacteria</taxon>
        <taxon>Pseudomonadati</taxon>
        <taxon>Thermodesulfobacteriota</taxon>
        <taxon>Desulfovibrionia</taxon>
        <taxon>Desulfovibrionales</taxon>
        <taxon>Desulfovibrionaceae</taxon>
        <taxon>Nitratidesulfovibrio</taxon>
    </lineage>
</organism>
<reference evidence="2 3" key="1">
    <citation type="journal article" date="2004" name="Nat. Biotechnol.">
        <title>The genome sequence of the anaerobic, sulfate-reducing bacterium Desulfovibrio vulgaris Hildenborough.</title>
        <authorList>
            <person name="Heidelberg J.F."/>
            <person name="Seshadri R."/>
            <person name="Haveman S.A."/>
            <person name="Hemme C.L."/>
            <person name="Paulsen I.T."/>
            <person name="Kolonay J.F."/>
            <person name="Eisen J.A."/>
            <person name="Ward N."/>
            <person name="Methe B."/>
            <person name="Brinkac L.M."/>
            <person name="Daugherty S.C."/>
            <person name="Deboy R.T."/>
            <person name="Dodson R.J."/>
            <person name="Durkin A.S."/>
            <person name="Madupu R."/>
            <person name="Nelson W.C."/>
            <person name="Sullivan S.A."/>
            <person name="Fouts D."/>
            <person name="Haft D.H."/>
            <person name="Selengut J."/>
            <person name="Peterson J.D."/>
            <person name="Davidsen T.M."/>
            <person name="Zafar N."/>
            <person name="Zhou L."/>
            <person name="Radune D."/>
            <person name="Dimitrov G."/>
            <person name="Hance M."/>
            <person name="Tran K."/>
            <person name="Khouri H."/>
            <person name="Gill J."/>
            <person name="Utterback T.R."/>
            <person name="Feldblyum T.V."/>
            <person name="Wall J.D."/>
            <person name="Voordouw G."/>
            <person name="Fraser C.M."/>
        </authorList>
    </citation>
    <scope>NUCLEOTIDE SEQUENCE [LARGE SCALE GENOMIC DNA]</scope>
    <source>
        <strain evidence="3">ATCC 29579 / DSM 644 / NCIMB 8303 / VKM B-1760 / Hildenborough</strain>
    </source>
</reference>
<dbReference type="KEGG" id="dvu:DVU_2214"/>
<dbReference type="EMBL" id="AE017285">
    <property type="protein sequence ID" value="AAS96687.1"/>
    <property type="molecule type" value="Genomic_DNA"/>
</dbReference>
<gene>
    <name evidence="2" type="ordered locus">DVU_2214</name>
</gene>
<protein>
    <submittedName>
        <fullName evidence="2">Uncharacterized protein</fullName>
    </submittedName>
</protein>
<evidence type="ECO:0000313" key="3">
    <source>
        <dbReference type="Proteomes" id="UP000002194"/>
    </source>
</evidence>
<sequence>MAYVPDNAGLKQSTRPLSMCAGGRHRRRVDHGHRRGASISLQVPHDERNDMPLQKNM</sequence>
<name>Q729Y3_NITV2</name>
<accession>Q729Y3</accession>
<proteinExistence type="predicted"/>
<dbReference type="Proteomes" id="UP000002194">
    <property type="component" value="Chromosome"/>
</dbReference>
<feature type="compositionally biased region" description="Basic residues" evidence="1">
    <location>
        <begin position="23"/>
        <end position="36"/>
    </location>
</feature>
<dbReference type="PaxDb" id="882-DVU_2214"/>